<proteinExistence type="predicted"/>
<comment type="caution">
    <text evidence="1">The sequence shown here is derived from an EMBL/GenBank/DDBJ whole genome shotgun (WGS) entry which is preliminary data.</text>
</comment>
<dbReference type="EMBL" id="QURL01000002">
    <property type="protein sequence ID" value="RFC65034.1"/>
    <property type="molecule type" value="Genomic_DNA"/>
</dbReference>
<gene>
    <name evidence="1" type="ORF">DYI37_03985</name>
</gene>
<sequence length="133" mass="14886">MMPYAEKTKVPVGQTKSEIEREVMKRNGSAFGVMQERDRAMVIFAIGDRRIRFILHLPAEASYQVICSRWRALGLVIKAKLESVDAGIETLEDAFMAHIVMPDDSTVSEHIRPRIAQAYATGTMPALLPPTKD</sequence>
<dbReference type="Proteomes" id="UP000264310">
    <property type="component" value="Unassembled WGS sequence"/>
</dbReference>
<evidence type="ECO:0000313" key="1">
    <source>
        <dbReference type="EMBL" id="RFC65034.1"/>
    </source>
</evidence>
<name>A0A371X7J0_9HYPH</name>
<protein>
    <submittedName>
        <fullName evidence="1">Uncharacterized protein</fullName>
    </submittedName>
</protein>
<dbReference type="OrthoDB" id="7565870at2"/>
<dbReference type="AlphaFoldDB" id="A0A371X7J0"/>
<accession>A0A371X7J0</accession>
<evidence type="ECO:0000313" key="2">
    <source>
        <dbReference type="Proteomes" id="UP000264310"/>
    </source>
</evidence>
<organism evidence="1 2">
    <name type="scientific">Fulvimarina endophytica</name>
    <dbReference type="NCBI Taxonomy" id="2293836"/>
    <lineage>
        <taxon>Bacteria</taxon>
        <taxon>Pseudomonadati</taxon>
        <taxon>Pseudomonadota</taxon>
        <taxon>Alphaproteobacteria</taxon>
        <taxon>Hyphomicrobiales</taxon>
        <taxon>Aurantimonadaceae</taxon>
        <taxon>Fulvimarina</taxon>
    </lineage>
</organism>
<reference evidence="1 2" key="1">
    <citation type="submission" date="2018-08" db="EMBL/GenBank/DDBJ databases">
        <title>Fulvimarina sp. 85, whole genome shotgun sequence.</title>
        <authorList>
            <person name="Tuo L."/>
        </authorList>
    </citation>
    <scope>NUCLEOTIDE SEQUENCE [LARGE SCALE GENOMIC DNA]</scope>
    <source>
        <strain evidence="1 2">85</strain>
    </source>
</reference>
<keyword evidence="2" id="KW-1185">Reference proteome</keyword>